<sequence>MQFSIEKDQLLSGISAAERFIASKTTMPILSGIKFSAYGSSLELSATDLEMGIEYRLPAQIMEEGDAVISTKVFTDIARKLPQGPVMFRRKEGQITVEAGDFRLNMPVLEAGDFPEVVPPETKPILKFPKETFKNMVKQTIFARAEDSISRPVLTGELLEARNGRFHVVALDGFRIAWRWEEAEVPDFSVIVPGRALVELTRALSDAGEESFEIHTGRNRVVFCTENLVMATRVLEGKFIDYEQVVQVEPRITAVTKTDALLSSIERAFIVAREGNKNNLVKFRIGNNRMEVSAETEMGSVYEKVQCETSGDELVVAFNARFFIEALRSVEKPEIELKFAGEVGPCVIRPRNSENHINFILPVRLRSEDY</sequence>
<feature type="domain" description="DNA polymerase III beta sliding clamp central" evidence="12">
    <location>
        <begin position="129"/>
        <end position="239"/>
    </location>
</feature>
<dbReference type="OrthoDB" id="8421503at2"/>
<keyword evidence="7 10" id="KW-0235">DNA replication</keyword>
<evidence type="ECO:0000256" key="1">
    <source>
        <dbReference type="ARBA" id="ARBA00004496"/>
    </source>
</evidence>
<organism evidence="14 15">
    <name type="scientific">Thermosediminibacter litoriperuensis</name>
    <dbReference type="NCBI Taxonomy" id="291989"/>
    <lineage>
        <taxon>Bacteria</taxon>
        <taxon>Bacillati</taxon>
        <taxon>Bacillota</taxon>
        <taxon>Clostridia</taxon>
        <taxon>Thermosediminibacterales</taxon>
        <taxon>Thermosediminibacteraceae</taxon>
        <taxon>Thermosediminibacter</taxon>
    </lineage>
</organism>
<evidence type="ECO:0000259" key="11">
    <source>
        <dbReference type="Pfam" id="PF00712"/>
    </source>
</evidence>
<keyword evidence="9" id="KW-0238">DNA-binding</keyword>
<dbReference type="AlphaFoldDB" id="A0A5S5AVN4"/>
<evidence type="ECO:0000256" key="6">
    <source>
        <dbReference type="ARBA" id="ARBA00022695"/>
    </source>
</evidence>
<evidence type="ECO:0000256" key="10">
    <source>
        <dbReference type="PIRNR" id="PIRNR000804"/>
    </source>
</evidence>
<evidence type="ECO:0000256" key="2">
    <source>
        <dbReference type="ARBA" id="ARBA00010752"/>
    </source>
</evidence>
<evidence type="ECO:0000256" key="3">
    <source>
        <dbReference type="ARBA" id="ARBA00021035"/>
    </source>
</evidence>
<comment type="similarity">
    <text evidence="2 10">Belongs to the beta sliding clamp family.</text>
</comment>
<dbReference type="InterPro" id="IPR022634">
    <property type="entry name" value="DNA_polIII_beta_N"/>
</dbReference>
<dbReference type="GO" id="GO:0008408">
    <property type="term" value="F:3'-5' exonuclease activity"/>
    <property type="evidence" value="ECO:0007669"/>
    <property type="project" value="InterPro"/>
</dbReference>
<feature type="domain" description="DNA polymerase III beta sliding clamp C-terminal" evidence="13">
    <location>
        <begin position="251"/>
        <end position="364"/>
    </location>
</feature>
<dbReference type="SUPFAM" id="SSF55979">
    <property type="entry name" value="DNA clamp"/>
    <property type="match status" value="3"/>
</dbReference>
<dbReference type="GO" id="GO:0006271">
    <property type="term" value="P:DNA strand elongation involved in DNA replication"/>
    <property type="evidence" value="ECO:0007669"/>
    <property type="project" value="TreeGrafter"/>
</dbReference>
<comment type="caution">
    <text evidence="14">The sequence shown here is derived from an EMBL/GenBank/DDBJ whole genome shotgun (WGS) entry which is preliminary data.</text>
</comment>
<dbReference type="RefSeq" id="WP_148866519.1">
    <property type="nucleotide sequence ID" value="NZ_VNHO01000006.1"/>
</dbReference>
<dbReference type="InterPro" id="IPR046938">
    <property type="entry name" value="DNA_clamp_sf"/>
</dbReference>
<proteinExistence type="inferred from homology"/>
<dbReference type="InterPro" id="IPR001001">
    <property type="entry name" value="DNA_polIII_beta"/>
</dbReference>
<evidence type="ECO:0000256" key="8">
    <source>
        <dbReference type="ARBA" id="ARBA00022932"/>
    </source>
</evidence>
<evidence type="ECO:0000256" key="7">
    <source>
        <dbReference type="ARBA" id="ARBA00022705"/>
    </source>
</evidence>
<dbReference type="Gene3D" id="3.10.150.10">
    <property type="entry name" value="DNA Polymerase III, subunit A, domain 2"/>
    <property type="match status" value="1"/>
</dbReference>
<dbReference type="PIRSF" id="PIRSF000804">
    <property type="entry name" value="DNA_pol_III_b"/>
    <property type="match status" value="1"/>
</dbReference>
<dbReference type="PANTHER" id="PTHR30478:SF0">
    <property type="entry name" value="BETA SLIDING CLAMP"/>
    <property type="match status" value="1"/>
</dbReference>
<dbReference type="InterPro" id="IPR022635">
    <property type="entry name" value="DNA_polIII_beta_C"/>
</dbReference>
<dbReference type="SMART" id="SM00480">
    <property type="entry name" value="POL3Bc"/>
    <property type="match status" value="1"/>
</dbReference>
<dbReference type="Pfam" id="PF02767">
    <property type="entry name" value="DNA_pol3_beta_2"/>
    <property type="match status" value="1"/>
</dbReference>
<dbReference type="Pfam" id="PF00712">
    <property type="entry name" value="DNA_pol3_beta"/>
    <property type="match status" value="1"/>
</dbReference>
<comment type="subcellular location">
    <subcellularLocation>
        <location evidence="1 10">Cytoplasm</location>
    </subcellularLocation>
</comment>
<reference evidence="14 15" key="1">
    <citation type="submission" date="2019-07" db="EMBL/GenBank/DDBJ databases">
        <title>Genomic Encyclopedia of Type Strains, Phase I: the one thousand microbial genomes (KMG-I) project.</title>
        <authorList>
            <person name="Kyrpides N."/>
        </authorList>
    </citation>
    <scope>NUCLEOTIDE SEQUENCE [LARGE SCALE GENOMIC DNA]</scope>
    <source>
        <strain evidence="14 15">DSM 16647</strain>
    </source>
</reference>
<dbReference type="CDD" id="cd00140">
    <property type="entry name" value="beta_clamp"/>
    <property type="match status" value="1"/>
</dbReference>
<dbReference type="InterPro" id="IPR022637">
    <property type="entry name" value="DNA_polIII_beta_cen"/>
</dbReference>
<accession>A0A5S5AVN4</accession>
<dbReference type="GO" id="GO:0003677">
    <property type="term" value="F:DNA binding"/>
    <property type="evidence" value="ECO:0007669"/>
    <property type="project" value="UniProtKB-UniRule"/>
</dbReference>
<keyword evidence="6 10" id="KW-0548">Nucleotidyltransferase</keyword>
<dbReference type="PANTHER" id="PTHR30478">
    <property type="entry name" value="DNA POLYMERASE III SUBUNIT BETA"/>
    <property type="match status" value="1"/>
</dbReference>
<evidence type="ECO:0000259" key="13">
    <source>
        <dbReference type="Pfam" id="PF02768"/>
    </source>
</evidence>
<dbReference type="GO" id="GO:0009360">
    <property type="term" value="C:DNA polymerase III complex"/>
    <property type="evidence" value="ECO:0007669"/>
    <property type="project" value="InterPro"/>
</dbReference>
<gene>
    <name evidence="14" type="ORF">LZ11_00712</name>
</gene>
<dbReference type="Gene3D" id="3.70.10.10">
    <property type="match status" value="1"/>
</dbReference>
<dbReference type="GO" id="GO:0003887">
    <property type="term" value="F:DNA-directed DNA polymerase activity"/>
    <property type="evidence" value="ECO:0007669"/>
    <property type="project" value="UniProtKB-UniRule"/>
</dbReference>
<comment type="function">
    <text evidence="10">Confers DNA tethering and processivity to DNA polymerases and other proteins. Acts as a clamp, forming a ring around DNA (a reaction catalyzed by the clamp-loading complex) which diffuses in an ATP-independent manner freely and bidirectionally along dsDNA. Initially characterized for its ability to contact the catalytic subunit of DNA polymerase III (Pol III), a complex, multichain enzyme responsible for most of the replicative synthesis in bacteria; Pol III exhibits 3'-5' exonuclease proofreading activity. The beta chain is required for initiation of replication as well as for processivity of DNA replication.</text>
</comment>
<evidence type="ECO:0000313" key="14">
    <source>
        <dbReference type="EMBL" id="TYP57401.1"/>
    </source>
</evidence>
<evidence type="ECO:0000259" key="12">
    <source>
        <dbReference type="Pfam" id="PF02767"/>
    </source>
</evidence>
<evidence type="ECO:0000256" key="9">
    <source>
        <dbReference type="ARBA" id="ARBA00023125"/>
    </source>
</evidence>
<keyword evidence="5 10" id="KW-0808">Transferase</keyword>
<keyword evidence="15" id="KW-1185">Reference proteome</keyword>
<evidence type="ECO:0000256" key="5">
    <source>
        <dbReference type="ARBA" id="ARBA00022679"/>
    </source>
</evidence>
<comment type="subunit">
    <text evidence="10">Forms a ring-shaped head-to-tail homodimer around DNA.</text>
</comment>
<dbReference type="GO" id="GO:0005737">
    <property type="term" value="C:cytoplasm"/>
    <property type="evidence" value="ECO:0007669"/>
    <property type="project" value="UniProtKB-SubCell"/>
</dbReference>
<name>A0A5S5AVN4_9FIRM</name>
<feature type="domain" description="DNA polymerase III beta sliding clamp N-terminal" evidence="11">
    <location>
        <begin position="1"/>
        <end position="117"/>
    </location>
</feature>
<evidence type="ECO:0000313" key="15">
    <source>
        <dbReference type="Proteomes" id="UP000322294"/>
    </source>
</evidence>
<keyword evidence="4 10" id="KW-0963">Cytoplasm</keyword>
<dbReference type="EMBL" id="VNHO01000006">
    <property type="protein sequence ID" value="TYP57401.1"/>
    <property type="molecule type" value="Genomic_DNA"/>
</dbReference>
<dbReference type="Proteomes" id="UP000322294">
    <property type="component" value="Unassembled WGS sequence"/>
</dbReference>
<evidence type="ECO:0000256" key="4">
    <source>
        <dbReference type="ARBA" id="ARBA00022490"/>
    </source>
</evidence>
<protein>
    <recommendedName>
        <fullName evidence="3 10">Beta sliding clamp</fullName>
    </recommendedName>
</protein>
<dbReference type="NCBIfam" id="TIGR00663">
    <property type="entry name" value="dnan"/>
    <property type="match status" value="1"/>
</dbReference>
<keyword evidence="8 10" id="KW-0239">DNA-directed DNA polymerase</keyword>
<dbReference type="Pfam" id="PF02768">
    <property type="entry name" value="DNA_pol3_beta_3"/>
    <property type="match status" value="1"/>
</dbReference>